<name>A0A318EIR3_9GAMM</name>
<reference evidence="1 2" key="1">
    <citation type="submission" date="2018-04" db="EMBL/GenBank/DDBJ databases">
        <title>Genomic Encyclopedia of Type Strains, Phase IV (KMG-IV): sequencing the most valuable type-strain genomes for metagenomic binning, comparative biology and taxonomic classification.</title>
        <authorList>
            <person name="Goeker M."/>
        </authorList>
    </citation>
    <scope>NUCLEOTIDE SEQUENCE [LARGE SCALE GENOMIC DNA]</scope>
    <source>
        <strain evidence="1 2">DSM 104150</strain>
    </source>
</reference>
<dbReference type="Pfam" id="PF10604">
    <property type="entry name" value="Polyketide_cyc2"/>
    <property type="match status" value="1"/>
</dbReference>
<comment type="caution">
    <text evidence="1">The sequence shown here is derived from an EMBL/GenBank/DDBJ whole genome shotgun (WGS) entry which is preliminary data.</text>
</comment>
<dbReference type="PANTHER" id="PTHR36166">
    <property type="entry name" value="CHROMOSOME 9, WHOLE GENOME SHOTGUN SEQUENCE"/>
    <property type="match status" value="1"/>
</dbReference>
<dbReference type="Gene3D" id="3.30.530.20">
    <property type="match status" value="1"/>
</dbReference>
<dbReference type="SUPFAM" id="SSF55961">
    <property type="entry name" value="Bet v1-like"/>
    <property type="match status" value="1"/>
</dbReference>
<dbReference type="AlphaFoldDB" id="A0A318EIR3"/>
<dbReference type="Proteomes" id="UP000248330">
    <property type="component" value="Unassembled WGS sequence"/>
</dbReference>
<gene>
    <name evidence="1" type="ORF">C8D93_102355</name>
</gene>
<keyword evidence="2" id="KW-1185">Reference proteome</keyword>
<dbReference type="CDD" id="cd07822">
    <property type="entry name" value="SRPBCC_4"/>
    <property type="match status" value="1"/>
</dbReference>
<dbReference type="RefSeq" id="WP_110264153.1">
    <property type="nucleotide sequence ID" value="NZ_CAWNXA010000002.1"/>
</dbReference>
<accession>A0A318EIR3</accession>
<sequence>MFTIDRTLEIDAPPEVVWKVLTDFARYGEWNPFVPEARCDLRPGGALEMQVRLRDKPGAKRQFQREWVNSVTPGTTFSYSMKPVPLGALRSERVQTVAALDAGRCRYTSHFELAGWLHPLVTAVLGDGLRKGFEDMAQGLKRQAEAEARR</sequence>
<organism evidence="1 2">
    <name type="scientific">Sinimarinibacterium flocculans</name>
    <dbReference type="NCBI Taxonomy" id="985250"/>
    <lineage>
        <taxon>Bacteria</taxon>
        <taxon>Pseudomonadati</taxon>
        <taxon>Pseudomonadota</taxon>
        <taxon>Gammaproteobacteria</taxon>
        <taxon>Nevskiales</taxon>
        <taxon>Nevskiaceae</taxon>
        <taxon>Sinimarinibacterium</taxon>
    </lineage>
</organism>
<proteinExistence type="predicted"/>
<protein>
    <submittedName>
        <fullName evidence="1">Uncharacterized protein YndB with AHSA1/START domain</fullName>
    </submittedName>
</protein>
<dbReference type="InterPro" id="IPR019587">
    <property type="entry name" value="Polyketide_cyclase/dehydratase"/>
</dbReference>
<evidence type="ECO:0000313" key="2">
    <source>
        <dbReference type="Proteomes" id="UP000248330"/>
    </source>
</evidence>
<evidence type="ECO:0000313" key="1">
    <source>
        <dbReference type="EMBL" id="PXV70496.1"/>
    </source>
</evidence>
<dbReference type="InterPro" id="IPR023393">
    <property type="entry name" value="START-like_dom_sf"/>
</dbReference>
<dbReference type="PANTHER" id="PTHR36166:SF1">
    <property type="entry name" value="SRPBCC DOMAIN-CONTAINING PROTEIN"/>
    <property type="match status" value="1"/>
</dbReference>
<dbReference type="EMBL" id="QICN01000002">
    <property type="protein sequence ID" value="PXV70496.1"/>
    <property type="molecule type" value="Genomic_DNA"/>
</dbReference>
<dbReference type="OrthoDB" id="191189at2"/>